<dbReference type="InterPro" id="IPR021717">
    <property type="entry name" value="Nucleoporin_Nup160"/>
</dbReference>
<dbReference type="GO" id="GO:0006913">
    <property type="term" value="P:nucleocytoplasmic transport"/>
    <property type="evidence" value="ECO:0007669"/>
    <property type="project" value="UniProtKB-ARBA"/>
</dbReference>
<gene>
    <name evidence="1" type="ORF">BRAPAZ1V2_A08P09910.2</name>
</gene>
<reference evidence="1 2" key="1">
    <citation type="submission" date="2021-07" db="EMBL/GenBank/DDBJ databases">
        <authorList>
            <consortium name="Genoscope - CEA"/>
            <person name="William W."/>
        </authorList>
    </citation>
    <scope>NUCLEOTIDE SEQUENCE [LARGE SCALE GENOMIC DNA]</scope>
</reference>
<dbReference type="AlphaFoldDB" id="A0A8D9M516"/>
<dbReference type="EMBL" id="LS974624">
    <property type="protein sequence ID" value="CAG7897325.1"/>
    <property type="molecule type" value="Genomic_DNA"/>
</dbReference>
<dbReference type="PANTHER" id="PTHR21286:SF0">
    <property type="entry name" value="NUCLEAR PORE COMPLEX PROTEIN NUP160"/>
    <property type="match status" value="1"/>
</dbReference>
<sequence length="105" mass="12064">MYFSLNNIEPKRDQSCIDLDKLQNEFTRKAPSDLVDLLEDEVTHSPDRNPAVQGSKLAGDWEILEKRYKDIHARLPVTVASTLLQTDSCIEMPLWLVQMFKVISC</sequence>
<dbReference type="PANTHER" id="PTHR21286">
    <property type="entry name" value="NUCLEAR PORE COMPLEX PROTEIN NUP160"/>
    <property type="match status" value="1"/>
</dbReference>
<name>A0A8D9M516_BRACM</name>
<dbReference type="Proteomes" id="UP000694005">
    <property type="component" value="Chromosome A08"/>
</dbReference>
<organism evidence="1 2">
    <name type="scientific">Brassica campestris</name>
    <name type="common">Field mustard</name>
    <dbReference type="NCBI Taxonomy" id="3711"/>
    <lineage>
        <taxon>Eukaryota</taxon>
        <taxon>Viridiplantae</taxon>
        <taxon>Streptophyta</taxon>
        <taxon>Embryophyta</taxon>
        <taxon>Tracheophyta</taxon>
        <taxon>Spermatophyta</taxon>
        <taxon>Magnoliopsida</taxon>
        <taxon>eudicotyledons</taxon>
        <taxon>Gunneridae</taxon>
        <taxon>Pentapetalae</taxon>
        <taxon>rosids</taxon>
        <taxon>malvids</taxon>
        <taxon>Brassicales</taxon>
        <taxon>Brassicaceae</taxon>
        <taxon>Brassiceae</taxon>
        <taxon>Brassica</taxon>
    </lineage>
</organism>
<dbReference type="GO" id="GO:0005643">
    <property type="term" value="C:nuclear pore"/>
    <property type="evidence" value="ECO:0007669"/>
    <property type="project" value="UniProtKB-ARBA"/>
</dbReference>
<dbReference type="Gramene" id="A08p09910.2_BraZ1">
    <property type="protein sequence ID" value="A08p09910.2_BraZ1.CDS"/>
    <property type="gene ID" value="A08g09910.2_BraZ1"/>
</dbReference>
<evidence type="ECO:0000313" key="1">
    <source>
        <dbReference type="EMBL" id="CAG7897325.1"/>
    </source>
</evidence>
<evidence type="ECO:0000313" key="2">
    <source>
        <dbReference type="Proteomes" id="UP000694005"/>
    </source>
</evidence>
<accession>A0A8D9M516</accession>
<proteinExistence type="predicted"/>
<protein>
    <submittedName>
        <fullName evidence="1">Uncharacterized protein</fullName>
    </submittedName>
</protein>